<dbReference type="InterPro" id="IPR052159">
    <property type="entry name" value="Competence_DNA_uptake"/>
</dbReference>
<feature type="domain" description="DUF4131" evidence="8">
    <location>
        <begin position="22"/>
        <end position="185"/>
    </location>
</feature>
<evidence type="ECO:0000259" key="7">
    <source>
        <dbReference type="Pfam" id="PF03772"/>
    </source>
</evidence>
<dbReference type="Pfam" id="PF13567">
    <property type="entry name" value="DUF4131"/>
    <property type="match status" value="1"/>
</dbReference>
<dbReference type="STRING" id="478744.SAMN05444359_12665"/>
<evidence type="ECO:0000256" key="2">
    <source>
        <dbReference type="ARBA" id="ARBA00022475"/>
    </source>
</evidence>
<accession>A0A1H9M110</accession>
<dbReference type="Proteomes" id="UP000199021">
    <property type="component" value="Unassembled WGS sequence"/>
</dbReference>
<feature type="transmembrane region" description="Helical" evidence="6">
    <location>
        <begin position="446"/>
        <end position="470"/>
    </location>
</feature>
<evidence type="ECO:0000256" key="5">
    <source>
        <dbReference type="ARBA" id="ARBA00023136"/>
    </source>
</evidence>
<feature type="transmembrane region" description="Helical" evidence="6">
    <location>
        <begin position="26"/>
        <end position="43"/>
    </location>
</feature>
<dbReference type="InParanoid" id="A0A1H9M110"/>
<dbReference type="InterPro" id="IPR025405">
    <property type="entry name" value="DUF4131"/>
</dbReference>
<evidence type="ECO:0000256" key="1">
    <source>
        <dbReference type="ARBA" id="ARBA00004651"/>
    </source>
</evidence>
<evidence type="ECO:0000256" key="3">
    <source>
        <dbReference type="ARBA" id="ARBA00022692"/>
    </source>
</evidence>
<dbReference type="GO" id="GO:0005886">
    <property type="term" value="C:plasma membrane"/>
    <property type="evidence" value="ECO:0007669"/>
    <property type="project" value="UniProtKB-SubCell"/>
</dbReference>
<evidence type="ECO:0000259" key="8">
    <source>
        <dbReference type="Pfam" id="PF13567"/>
    </source>
</evidence>
<evidence type="ECO:0000256" key="4">
    <source>
        <dbReference type="ARBA" id="ARBA00022989"/>
    </source>
</evidence>
<reference evidence="10" key="1">
    <citation type="submission" date="2016-10" db="EMBL/GenBank/DDBJ databases">
        <authorList>
            <person name="Varghese N."/>
            <person name="Submissions S."/>
        </authorList>
    </citation>
    <scope>NUCLEOTIDE SEQUENCE [LARGE SCALE GENOMIC DNA]</scope>
    <source>
        <strain evidence="10">DSM 24740</strain>
    </source>
</reference>
<dbReference type="EMBL" id="FOFB01000026">
    <property type="protein sequence ID" value="SER17145.1"/>
    <property type="molecule type" value="Genomic_DNA"/>
</dbReference>
<feature type="transmembrane region" description="Helical" evidence="6">
    <location>
        <begin position="381"/>
        <end position="400"/>
    </location>
</feature>
<feature type="transmembrane region" description="Helical" evidence="6">
    <location>
        <begin position="482"/>
        <end position="501"/>
    </location>
</feature>
<keyword evidence="10" id="KW-1185">Reference proteome</keyword>
<gene>
    <name evidence="9" type="ORF">SAMN05444359_12665</name>
</gene>
<feature type="transmembrane region" description="Helical" evidence="6">
    <location>
        <begin position="283"/>
        <end position="301"/>
    </location>
</feature>
<feature type="domain" description="ComEC/Rec2-related protein" evidence="7">
    <location>
        <begin position="228"/>
        <end position="503"/>
    </location>
</feature>
<evidence type="ECO:0000313" key="9">
    <source>
        <dbReference type="EMBL" id="SER17145.1"/>
    </source>
</evidence>
<keyword evidence="4 6" id="KW-1133">Transmembrane helix</keyword>
<keyword evidence="2" id="KW-1003">Cell membrane</keyword>
<keyword evidence="3 6" id="KW-0812">Transmembrane</keyword>
<protein>
    <submittedName>
        <fullName evidence="9">Competence protein ComEC</fullName>
    </submittedName>
</protein>
<proteinExistence type="predicted"/>
<comment type="subcellular location">
    <subcellularLocation>
        <location evidence="1">Cell membrane</location>
        <topology evidence="1">Multi-pass membrane protein</topology>
    </subcellularLocation>
</comment>
<name>A0A1H9M110_9BACT</name>
<evidence type="ECO:0000313" key="10">
    <source>
        <dbReference type="Proteomes" id="UP000199021"/>
    </source>
</evidence>
<dbReference type="AlphaFoldDB" id="A0A1H9M110"/>
<dbReference type="NCBIfam" id="TIGR00360">
    <property type="entry name" value="ComEC_N-term"/>
    <property type="match status" value="1"/>
</dbReference>
<feature type="transmembrane region" description="Helical" evidence="6">
    <location>
        <begin position="506"/>
        <end position="523"/>
    </location>
</feature>
<sequence>MPAVVGFGLGVFVADAMGYTGSAAWWYVAMACFLPVILSVLFPGPERWKAVGASAFILLLFFTLGGWRNNATYLPEQADFFASQLEAEDLLAVTINSLRPGRKSIRAETTVKALLNDSTSNRSVTGQLLLYLPPDEKTSTLSVGDEIVFKGEIRELKKPLNPHVFDLRAYWHRQAIYHQVFLREGADWRVSQSARGGLRARAERWRNAWFQTFQAYLSGDELAVAAALVMGKRDGISQEVKSAYTETGAIHVLAVSGLHVGIIFLILRFLLVTVLRLDRTTAGRWLVAGLSVVAVWLFALVSGFSPSVQRSAIMFTILAIGGISHRKGDIFNTLAAAALLMLWLDPGQLFRVGFQLSFTAIIGIVLFASPIDRLIRWPTKLLRAAWSTIAASTGAQLGTLPLSLYNFGQFPTYFLVSGTAVIVSAFGAMFLGLFHGLVVALGGESAVASLTGALLGAVIGLQNAFIFFFQQLPGSLIKVPELSWYWALSLAIGIGLLAIWVRWRNWWTLLAGIVVFVGTFFGARAQVPGEVKGATLTLYHVSRGGLMDIRLGGETAFALGSEPAPDDLAWTAGPNREHYGYEPAFTLPFTADTIVGDLALSNGILTAGDTRWLILDKNLPTEGVPSGDFTHLLVRNGYRPDRLPEVSGTPLLVVDGSNPTYRLAEWRGLGERLNWEIHATGEDGALILEW</sequence>
<feature type="transmembrane region" description="Helical" evidence="6">
    <location>
        <begin position="50"/>
        <end position="67"/>
    </location>
</feature>
<evidence type="ECO:0000256" key="6">
    <source>
        <dbReference type="SAM" id="Phobius"/>
    </source>
</evidence>
<dbReference type="PANTHER" id="PTHR30619:SF1">
    <property type="entry name" value="RECOMBINATION PROTEIN 2"/>
    <property type="match status" value="1"/>
</dbReference>
<keyword evidence="5 6" id="KW-0472">Membrane</keyword>
<feature type="transmembrane region" description="Helical" evidence="6">
    <location>
        <begin position="352"/>
        <end position="369"/>
    </location>
</feature>
<feature type="transmembrane region" description="Helical" evidence="6">
    <location>
        <begin position="248"/>
        <end position="271"/>
    </location>
</feature>
<organism evidence="9 10">
    <name type="scientific">Neolewinella agarilytica</name>
    <dbReference type="NCBI Taxonomy" id="478744"/>
    <lineage>
        <taxon>Bacteria</taxon>
        <taxon>Pseudomonadati</taxon>
        <taxon>Bacteroidota</taxon>
        <taxon>Saprospiria</taxon>
        <taxon>Saprospirales</taxon>
        <taxon>Lewinellaceae</taxon>
        <taxon>Neolewinella</taxon>
    </lineage>
</organism>
<dbReference type="InterPro" id="IPR004477">
    <property type="entry name" value="ComEC_N"/>
</dbReference>
<feature type="transmembrane region" description="Helical" evidence="6">
    <location>
        <begin position="412"/>
        <end position="434"/>
    </location>
</feature>
<dbReference type="PANTHER" id="PTHR30619">
    <property type="entry name" value="DNA INTERNALIZATION/COMPETENCE PROTEIN COMEC/REC2"/>
    <property type="match status" value="1"/>
</dbReference>
<dbReference type="Pfam" id="PF03772">
    <property type="entry name" value="Competence"/>
    <property type="match status" value="1"/>
</dbReference>